<dbReference type="Proteomes" id="UP001165393">
    <property type="component" value="Unassembled WGS sequence"/>
</dbReference>
<dbReference type="EMBL" id="JAMQGP010000001">
    <property type="protein sequence ID" value="MCM2678281.1"/>
    <property type="molecule type" value="Genomic_DNA"/>
</dbReference>
<dbReference type="RefSeq" id="WP_251259623.1">
    <property type="nucleotide sequence ID" value="NZ_JAMQGP010000001.1"/>
</dbReference>
<proteinExistence type="predicted"/>
<comment type="caution">
    <text evidence="1">The sequence shown here is derived from an EMBL/GenBank/DDBJ whole genome shotgun (WGS) entry which is preliminary data.</text>
</comment>
<accession>A0AA42B6C5</accession>
<gene>
    <name evidence="1" type="ORF">NAF29_01180</name>
</gene>
<organism evidence="1 2">
    <name type="scientific">Echinimonas agarilytica</name>
    <dbReference type="NCBI Taxonomy" id="1215918"/>
    <lineage>
        <taxon>Bacteria</taxon>
        <taxon>Pseudomonadati</taxon>
        <taxon>Pseudomonadota</taxon>
        <taxon>Gammaproteobacteria</taxon>
        <taxon>Alteromonadales</taxon>
        <taxon>Echinimonadaceae</taxon>
        <taxon>Echinimonas</taxon>
    </lineage>
</organism>
<keyword evidence="2" id="KW-1185">Reference proteome</keyword>
<reference evidence="1 2" key="1">
    <citation type="journal article" date="2013" name="Antonie Van Leeuwenhoek">
        <title>Echinimonas agarilytica gen. nov., sp. nov., a new gammaproteobacterium isolated from the sea urchin Strongylocentrotus intermedius.</title>
        <authorList>
            <person name="Nedashkovskaya O.I."/>
            <person name="Stenkova A.M."/>
            <person name="Zhukova N.V."/>
            <person name="Van Trappen S."/>
            <person name="Lee J.S."/>
            <person name="Kim S.B."/>
        </authorList>
    </citation>
    <scope>NUCLEOTIDE SEQUENCE [LARGE SCALE GENOMIC DNA]</scope>
    <source>
        <strain evidence="1 2">KMM 6351</strain>
    </source>
</reference>
<evidence type="ECO:0000313" key="2">
    <source>
        <dbReference type="Proteomes" id="UP001165393"/>
    </source>
</evidence>
<protein>
    <submittedName>
        <fullName evidence="1">Uncharacterized protein</fullName>
    </submittedName>
</protein>
<dbReference type="AlphaFoldDB" id="A0AA42B6C5"/>
<sequence length="62" mass="7241">MTKLEAFRLLRANSKYEAVSDNVLKSLLGCISDHDQQMFSEQDLLGIKSHLIDFIQYYECDR</sequence>
<evidence type="ECO:0000313" key="1">
    <source>
        <dbReference type="EMBL" id="MCM2678281.1"/>
    </source>
</evidence>
<name>A0AA42B6C5_9GAMM</name>